<comment type="caution">
    <text evidence="1">The sequence shown here is derived from an EMBL/GenBank/DDBJ whole genome shotgun (WGS) entry which is preliminary data.</text>
</comment>
<proteinExistence type="predicted"/>
<dbReference type="Proteomes" id="UP000012099">
    <property type="component" value="Unassembled WGS sequence"/>
</dbReference>
<evidence type="ECO:0000313" key="1">
    <source>
        <dbReference type="EMBL" id="EMN01732.1"/>
    </source>
</evidence>
<gene>
    <name evidence="1" type="ORF">LEP1GSC035_1824</name>
</gene>
<protein>
    <submittedName>
        <fullName evidence="1">Uncharacterized protein</fullName>
    </submittedName>
</protein>
<evidence type="ECO:0000313" key="2">
    <source>
        <dbReference type="Proteomes" id="UP000012099"/>
    </source>
</evidence>
<dbReference type="EMBL" id="AHMH02000043">
    <property type="protein sequence ID" value="EMN01732.1"/>
    <property type="molecule type" value="Genomic_DNA"/>
</dbReference>
<reference evidence="1 2" key="1">
    <citation type="submission" date="2013-01" db="EMBL/GenBank/DDBJ databases">
        <authorList>
            <person name="Harkins D.M."/>
            <person name="Durkin A.S."/>
            <person name="Brinkac L.M."/>
            <person name="Haft D.H."/>
            <person name="Selengut J.D."/>
            <person name="Sanka R."/>
            <person name="DePew J."/>
            <person name="Purushe J."/>
            <person name="Whelen A.C."/>
            <person name="Vinetz J.M."/>
            <person name="Sutton G.G."/>
            <person name="Nierman W.C."/>
            <person name="Fouts D.E."/>
        </authorList>
    </citation>
    <scope>NUCLEOTIDE SEQUENCE [LARGE SCALE GENOMIC DNA]</scope>
    <source>
        <strain evidence="1 2">2007001578</strain>
    </source>
</reference>
<keyword evidence="2" id="KW-1185">Reference proteome</keyword>
<organism evidence="1 2">
    <name type="scientific">Leptospira noguchii str. 2007001578</name>
    <dbReference type="NCBI Taxonomy" id="1049974"/>
    <lineage>
        <taxon>Bacteria</taxon>
        <taxon>Pseudomonadati</taxon>
        <taxon>Spirochaetota</taxon>
        <taxon>Spirochaetia</taxon>
        <taxon>Leptospirales</taxon>
        <taxon>Leptospiraceae</taxon>
        <taxon>Leptospira</taxon>
    </lineage>
</organism>
<accession>A0ABN0J4A5</accession>
<sequence length="40" mass="4730">MDSDSQSLVKPLFVKRPFKSQKNIIILEYSKTETHCLKIY</sequence>
<name>A0ABN0J4A5_9LEPT</name>